<comment type="caution">
    <text evidence="12">The sequence shown here is derived from an EMBL/GenBank/DDBJ whole genome shotgun (WGS) entry which is preliminary data.</text>
</comment>
<dbReference type="SUPFAM" id="SSF161098">
    <property type="entry name" value="MetI-like"/>
    <property type="match status" value="1"/>
</dbReference>
<keyword evidence="4 10" id="KW-0812">Transmembrane</keyword>
<name>A0A9X5BF26_9FIRM</name>
<evidence type="ECO:0000256" key="1">
    <source>
        <dbReference type="ARBA" id="ARBA00004651"/>
    </source>
</evidence>
<dbReference type="GO" id="GO:0015031">
    <property type="term" value="P:protein transport"/>
    <property type="evidence" value="ECO:0007669"/>
    <property type="project" value="UniProtKB-KW"/>
</dbReference>
<keyword evidence="7 10" id="KW-1133">Transmembrane helix</keyword>
<dbReference type="PROSITE" id="PS50928">
    <property type="entry name" value="ABC_TM1"/>
    <property type="match status" value="1"/>
</dbReference>
<dbReference type="InterPro" id="IPR050366">
    <property type="entry name" value="BP-dependent_transpt_permease"/>
</dbReference>
<dbReference type="Pfam" id="PF12911">
    <property type="entry name" value="OppC_N"/>
    <property type="match status" value="1"/>
</dbReference>
<organism evidence="12 13">
    <name type="scientific">Parablautia muri</name>
    <dbReference type="NCBI Taxonomy" id="2320879"/>
    <lineage>
        <taxon>Bacteria</taxon>
        <taxon>Bacillati</taxon>
        <taxon>Bacillota</taxon>
        <taxon>Clostridia</taxon>
        <taxon>Lachnospirales</taxon>
        <taxon>Lachnospiraceae</taxon>
        <taxon>Parablautia</taxon>
    </lineage>
</organism>
<dbReference type="OrthoDB" id="9797472at2"/>
<evidence type="ECO:0000256" key="4">
    <source>
        <dbReference type="ARBA" id="ARBA00022692"/>
    </source>
</evidence>
<accession>A0A9X5BF26</accession>
<evidence type="ECO:0000256" key="6">
    <source>
        <dbReference type="ARBA" id="ARBA00022927"/>
    </source>
</evidence>
<dbReference type="GO" id="GO:0005886">
    <property type="term" value="C:plasma membrane"/>
    <property type="evidence" value="ECO:0007669"/>
    <property type="project" value="UniProtKB-SubCell"/>
</dbReference>
<feature type="transmembrane region" description="Helical" evidence="10">
    <location>
        <begin position="50"/>
        <end position="72"/>
    </location>
</feature>
<evidence type="ECO:0000313" key="12">
    <source>
        <dbReference type="EMBL" id="NBJ92458.1"/>
    </source>
</evidence>
<protein>
    <submittedName>
        <fullName evidence="12">ABC transporter permease</fullName>
    </submittedName>
</protein>
<dbReference type="RefSeq" id="WP_160559546.1">
    <property type="nucleotide sequence ID" value="NZ_QZDT01000008.1"/>
</dbReference>
<evidence type="ECO:0000256" key="2">
    <source>
        <dbReference type="ARBA" id="ARBA00022448"/>
    </source>
</evidence>
<keyword evidence="2 10" id="KW-0813">Transport</keyword>
<reference evidence="12" key="1">
    <citation type="submission" date="2018-09" db="EMBL/GenBank/DDBJ databases">
        <title>Murine metabolic-syndrome-specific gut microbial biobank.</title>
        <authorList>
            <person name="Liu C."/>
        </authorList>
    </citation>
    <scope>NUCLEOTIDE SEQUENCE</scope>
    <source>
        <strain evidence="12">D42-62</strain>
    </source>
</reference>
<dbReference type="GO" id="GO:0055085">
    <property type="term" value="P:transmembrane transport"/>
    <property type="evidence" value="ECO:0007669"/>
    <property type="project" value="InterPro"/>
</dbReference>
<dbReference type="InterPro" id="IPR035906">
    <property type="entry name" value="MetI-like_sf"/>
</dbReference>
<dbReference type="CDD" id="cd06261">
    <property type="entry name" value="TM_PBP2"/>
    <property type="match status" value="1"/>
</dbReference>
<feature type="transmembrane region" description="Helical" evidence="10">
    <location>
        <begin position="259"/>
        <end position="277"/>
    </location>
</feature>
<keyword evidence="3" id="KW-1003">Cell membrane</keyword>
<dbReference type="Proteomes" id="UP001154420">
    <property type="component" value="Unassembled WGS sequence"/>
</dbReference>
<proteinExistence type="inferred from homology"/>
<evidence type="ECO:0000256" key="8">
    <source>
        <dbReference type="ARBA" id="ARBA00023136"/>
    </source>
</evidence>
<keyword evidence="5" id="KW-0571">Peptide transport</keyword>
<evidence type="ECO:0000256" key="3">
    <source>
        <dbReference type="ARBA" id="ARBA00022475"/>
    </source>
</evidence>
<dbReference type="EMBL" id="QZDT01000008">
    <property type="protein sequence ID" value="NBJ92458.1"/>
    <property type="molecule type" value="Genomic_DNA"/>
</dbReference>
<gene>
    <name evidence="12" type="ORF">D5281_07550</name>
</gene>
<dbReference type="InterPro" id="IPR025966">
    <property type="entry name" value="OppC_N"/>
</dbReference>
<feature type="transmembrane region" description="Helical" evidence="10">
    <location>
        <begin position="315"/>
        <end position="334"/>
    </location>
</feature>
<feature type="transmembrane region" description="Helical" evidence="10">
    <location>
        <begin position="198"/>
        <end position="222"/>
    </location>
</feature>
<evidence type="ECO:0000256" key="9">
    <source>
        <dbReference type="ARBA" id="ARBA00024202"/>
    </source>
</evidence>
<dbReference type="GO" id="GO:0015833">
    <property type="term" value="P:peptide transport"/>
    <property type="evidence" value="ECO:0007669"/>
    <property type="project" value="UniProtKB-KW"/>
</dbReference>
<sequence>MKQNPISFQLKLNPEDFLPATEEEKQSQVIMRESVSFWKDGMRRLVKNKVAMVSIAVIILVMIFSFIVPAFYPYSYKEQMKGANNLRPMQYSEEEQARIDAGEKVFPHIFGTDKMGRDYAIRVMMGSRISLLVGLIATGIILIIGSAYGSIAAFFGGWVDLIMMRIVDIIYTVPDILLIVLLSFALKAPLGNLKTVPGFGWVGIVGENLISIFVVFALLYWVGMARMVRSQVLMLKESEYVTAARALGVGNAKIIKRHLLTNCIGTLIVTTTLQIPSSIFTESFLSFLGMGVAVPLPSLGSLASDAINGMNTYPYLLFIPALLISLIILSFNLLGDGLRDAFDPKLKN</sequence>
<keyword evidence="8 10" id="KW-0472">Membrane</keyword>
<dbReference type="Gene3D" id="1.10.3720.10">
    <property type="entry name" value="MetI-like"/>
    <property type="match status" value="1"/>
</dbReference>
<evidence type="ECO:0000259" key="11">
    <source>
        <dbReference type="PROSITE" id="PS50928"/>
    </source>
</evidence>
<evidence type="ECO:0000256" key="5">
    <source>
        <dbReference type="ARBA" id="ARBA00022856"/>
    </source>
</evidence>
<feature type="transmembrane region" description="Helical" evidence="10">
    <location>
        <begin position="166"/>
        <end position="186"/>
    </location>
</feature>
<dbReference type="AlphaFoldDB" id="A0A9X5BF26"/>
<feature type="transmembrane region" description="Helical" evidence="10">
    <location>
        <begin position="129"/>
        <end position="154"/>
    </location>
</feature>
<dbReference type="InterPro" id="IPR000515">
    <property type="entry name" value="MetI-like"/>
</dbReference>
<keyword evidence="6" id="KW-0653">Protein transport</keyword>
<evidence type="ECO:0000256" key="7">
    <source>
        <dbReference type="ARBA" id="ARBA00022989"/>
    </source>
</evidence>
<evidence type="ECO:0000256" key="10">
    <source>
        <dbReference type="RuleBase" id="RU363032"/>
    </source>
</evidence>
<dbReference type="Pfam" id="PF00528">
    <property type="entry name" value="BPD_transp_1"/>
    <property type="match status" value="1"/>
</dbReference>
<comment type="similarity">
    <text evidence="9">Belongs to the binding-protein-dependent transport system permease family. OppBC subfamily.</text>
</comment>
<dbReference type="PANTHER" id="PTHR43386">
    <property type="entry name" value="OLIGOPEPTIDE TRANSPORT SYSTEM PERMEASE PROTEIN APPC"/>
    <property type="match status" value="1"/>
</dbReference>
<keyword evidence="13" id="KW-1185">Reference proteome</keyword>
<comment type="subcellular location">
    <subcellularLocation>
        <location evidence="1 10">Cell membrane</location>
        <topology evidence="1 10">Multi-pass membrane protein</topology>
    </subcellularLocation>
</comment>
<feature type="domain" description="ABC transmembrane type-1" evidence="11">
    <location>
        <begin position="127"/>
        <end position="335"/>
    </location>
</feature>
<evidence type="ECO:0000313" key="13">
    <source>
        <dbReference type="Proteomes" id="UP001154420"/>
    </source>
</evidence>
<dbReference type="PANTHER" id="PTHR43386:SF24">
    <property type="entry name" value="OLIGOPEPTIDE TRANSPORT SYSTEM PERMEASE PROTEIN AMID"/>
    <property type="match status" value="1"/>
</dbReference>